<feature type="domain" description="Endoribonuclease L-PSP/chorismate mutase-like" evidence="1">
    <location>
        <begin position="48"/>
        <end position="194"/>
    </location>
</feature>
<evidence type="ECO:0000313" key="2">
    <source>
        <dbReference type="EMBL" id="CAD8529672.1"/>
    </source>
</evidence>
<dbReference type="Gene3D" id="3.30.1330.40">
    <property type="entry name" value="RutC-like"/>
    <property type="match status" value="1"/>
</dbReference>
<gene>
    <name evidence="2" type="ORF">CLEP1334_LOCUS4924</name>
</gene>
<dbReference type="EMBL" id="HBER01009910">
    <property type="protein sequence ID" value="CAD8529672.1"/>
    <property type="molecule type" value="Transcribed_RNA"/>
</dbReference>
<accession>A0A7S0IRS7</accession>
<dbReference type="PANTHER" id="PTHR43760">
    <property type="entry name" value="ENDORIBONUCLEASE-RELATED"/>
    <property type="match status" value="1"/>
</dbReference>
<dbReference type="SUPFAM" id="SSF55298">
    <property type="entry name" value="YjgF-like"/>
    <property type="match status" value="1"/>
</dbReference>
<name>A0A7S0IRS7_9EUKA</name>
<reference evidence="2" key="1">
    <citation type="submission" date="2021-01" db="EMBL/GenBank/DDBJ databases">
        <authorList>
            <person name="Corre E."/>
            <person name="Pelletier E."/>
            <person name="Niang G."/>
            <person name="Scheremetjew M."/>
            <person name="Finn R."/>
            <person name="Kale V."/>
            <person name="Holt S."/>
            <person name="Cochrane G."/>
            <person name="Meng A."/>
            <person name="Brown T."/>
            <person name="Cohen L."/>
        </authorList>
    </citation>
    <scope>NUCLEOTIDE SEQUENCE</scope>
    <source>
        <strain evidence="2">RCC1130</strain>
    </source>
</reference>
<dbReference type="Pfam" id="PF14588">
    <property type="entry name" value="YjgF_endoribonc"/>
    <property type="match status" value="1"/>
</dbReference>
<organism evidence="2">
    <name type="scientific">Calcidiscus leptoporus</name>
    <dbReference type="NCBI Taxonomy" id="127549"/>
    <lineage>
        <taxon>Eukaryota</taxon>
        <taxon>Haptista</taxon>
        <taxon>Haptophyta</taxon>
        <taxon>Prymnesiophyceae</taxon>
        <taxon>Coccolithales</taxon>
        <taxon>Calcidiscaceae</taxon>
        <taxon>Calcidiscus</taxon>
    </lineage>
</organism>
<protein>
    <recommendedName>
        <fullName evidence="1">Endoribonuclease L-PSP/chorismate mutase-like domain-containing protein</fullName>
    </recommendedName>
</protein>
<sequence length="197" mass="21110">MVSALRPLRTASLHPLSLAAVTPFAPFAPLATASRTPRVHRMVHTEAKIEELGLSLPAMPQPLASYTPIVQTGSLVYLSGHVPFTADMKQLHVGKVGKEYTTEEAAAFAEFIGLELVSTLKAHVGDLDKVTRIVKLVGFVNCVDTYTEQPEVINGCSNIIGKIFGAERGTHARSAVGTNSLPRNVPVEIEMIAEING</sequence>
<evidence type="ECO:0000259" key="1">
    <source>
        <dbReference type="Pfam" id="PF14588"/>
    </source>
</evidence>
<dbReference type="PANTHER" id="PTHR43760:SF1">
    <property type="entry name" value="ENDORIBONUCLEASE L-PSP_CHORISMATE MUTASE-LIKE DOMAIN-CONTAINING PROTEIN"/>
    <property type="match status" value="1"/>
</dbReference>
<dbReference type="CDD" id="cd02199">
    <property type="entry name" value="YjgF_YER057c_UK114_like_1"/>
    <property type="match status" value="1"/>
</dbReference>
<dbReference type="InterPro" id="IPR013813">
    <property type="entry name" value="Endoribo_LPSP/chorism_mut-like"/>
</dbReference>
<proteinExistence type="predicted"/>
<dbReference type="InterPro" id="IPR035959">
    <property type="entry name" value="RutC-like_sf"/>
</dbReference>
<dbReference type="AlphaFoldDB" id="A0A7S0IRS7"/>